<feature type="compositionally biased region" description="Low complexity" evidence="1">
    <location>
        <begin position="160"/>
        <end position="174"/>
    </location>
</feature>
<gene>
    <name evidence="2" type="ORF">LshimejAT787_1800490</name>
</gene>
<feature type="compositionally biased region" description="Basic and acidic residues" evidence="1">
    <location>
        <begin position="51"/>
        <end position="61"/>
    </location>
</feature>
<proteinExistence type="predicted"/>
<evidence type="ECO:0000313" key="3">
    <source>
        <dbReference type="Proteomes" id="UP001063166"/>
    </source>
</evidence>
<reference evidence="2" key="1">
    <citation type="submission" date="2022-07" db="EMBL/GenBank/DDBJ databases">
        <title>The genome of Lyophyllum shimeji provides insight into the initial evolution of ectomycorrhizal fungal genome.</title>
        <authorList>
            <person name="Kobayashi Y."/>
            <person name="Shibata T."/>
            <person name="Hirakawa H."/>
            <person name="Shigenobu S."/>
            <person name="Nishiyama T."/>
            <person name="Yamada A."/>
            <person name="Hasebe M."/>
            <person name="Kawaguchi M."/>
        </authorList>
    </citation>
    <scope>NUCLEOTIDE SEQUENCE</scope>
    <source>
        <strain evidence="2">AT787</strain>
    </source>
</reference>
<feature type="compositionally biased region" description="Basic residues" evidence="1">
    <location>
        <begin position="142"/>
        <end position="159"/>
    </location>
</feature>
<feature type="region of interest" description="Disordered" evidence="1">
    <location>
        <begin position="33"/>
        <end position="73"/>
    </location>
</feature>
<accession>A0A9P3UU07</accession>
<feature type="region of interest" description="Disordered" evidence="1">
    <location>
        <begin position="229"/>
        <end position="267"/>
    </location>
</feature>
<feature type="compositionally biased region" description="Basic and acidic residues" evidence="1">
    <location>
        <begin position="303"/>
        <end position="313"/>
    </location>
</feature>
<feature type="region of interest" description="Disordered" evidence="1">
    <location>
        <begin position="290"/>
        <end position="330"/>
    </location>
</feature>
<feature type="compositionally biased region" description="Polar residues" evidence="1">
    <location>
        <begin position="182"/>
        <end position="199"/>
    </location>
</feature>
<dbReference type="EMBL" id="BRPK01000018">
    <property type="protein sequence ID" value="GLB44712.1"/>
    <property type="molecule type" value="Genomic_DNA"/>
</dbReference>
<sequence length="405" mass="44583">MRHRRGSASRESVGTAIARAAPSIALTEAAELPPEGTPLATCGNNAEAGQDDARRWSQKWDADDDEDEDRDKRKNVMDIEERRRQLEADAWATEVEAKRVKCRGCTRWIKLDQRSLYYRGLWDKHRDLCRGIKRLKGEHIPKRTRRSKTTGSAAKRKKGTVSAYGSASGTAASVDSDANETPPCSESSGNSTQTITSSDHGGGECSPAPDNKRPTRTRRLHAFPRALVTHTQAASPSRAARPNDRSPYLSSTAHRTPASATSDGTSHRFAAAPSQVVTWIPGMERAYPAGRAHHTPWSSWDANDGRPRGEPTRGRSASYPCQERTQEDYDNEDRDAGVFAPDIPSKCPSIPCHPRFRFSTQRELDTYFDGTTISGMATKFIPIEPYGAVHSVECLARLGKGKQPA</sequence>
<comment type="caution">
    <text evidence="2">The sequence shown here is derived from an EMBL/GenBank/DDBJ whole genome shotgun (WGS) entry which is preliminary data.</text>
</comment>
<protein>
    <submittedName>
        <fullName evidence="2">Uncharacterized protein</fullName>
    </submittedName>
</protein>
<evidence type="ECO:0000256" key="1">
    <source>
        <dbReference type="SAM" id="MobiDB-lite"/>
    </source>
</evidence>
<organism evidence="2 3">
    <name type="scientific">Lyophyllum shimeji</name>
    <name type="common">Hon-shimeji</name>
    <name type="synonym">Tricholoma shimeji</name>
    <dbReference type="NCBI Taxonomy" id="47721"/>
    <lineage>
        <taxon>Eukaryota</taxon>
        <taxon>Fungi</taxon>
        <taxon>Dikarya</taxon>
        <taxon>Basidiomycota</taxon>
        <taxon>Agaricomycotina</taxon>
        <taxon>Agaricomycetes</taxon>
        <taxon>Agaricomycetidae</taxon>
        <taxon>Agaricales</taxon>
        <taxon>Tricholomatineae</taxon>
        <taxon>Lyophyllaceae</taxon>
        <taxon>Lyophyllum</taxon>
    </lineage>
</organism>
<feature type="compositionally biased region" description="Polar residues" evidence="1">
    <location>
        <begin position="248"/>
        <end position="264"/>
    </location>
</feature>
<dbReference type="Proteomes" id="UP001063166">
    <property type="component" value="Unassembled WGS sequence"/>
</dbReference>
<feature type="region of interest" description="Disordered" evidence="1">
    <location>
        <begin position="139"/>
        <end position="217"/>
    </location>
</feature>
<dbReference type="AlphaFoldDB" id="A0A9P3UU07"/>
<evidence type="ECO:0000313" key="2">
    <source>
        <dbReference type="EMBL" id="GLB44712.1"/>
    </source>
</evidence>
<keyword evidence="3" id="KW-1185">Reference proteome</keyword>
<name>A0A9P3UU07_LYOSH</name>
<dbReference type="OrthoDB" id="2880777at2759"/>